<dbReference type="EMBL" id="DF143600">
    <property type="protein sequence ID" value="GAA53810.1"/>
    <property type="molecule type" value="Genomic_DNA"/>
</dbReference>
<evidence type="ECO:0000256" key="1">
    <source>
        <dbReference type="SAM" id="MobiDB-lite"/>
    </source>
</evidence>
<evidence type="ECO:0000313" key="2">
    <source>
        <dbReference type="EMBL" id="GAA53810.1"/>
    </source>
</evidence>
<name>G7YLH9_CLOSI</name>
<feature type="region of interest" description="Disordered" evidence="1">
    <location>
        <begin position="1"/>
        <end position="22"/>
    </location>
</feature>
<reference evidence="2" key="1">
    <citation type="journal article" date="2011" name="Genome Biol.">
        <title>The draft genome of the carcinogenic human liver fluke Clonorchis sinensis.</title>
        <authorList>
            <person name="Wang X."/>
            <person name="Chen W."/>
            <person name="Huang Y."/>
            <person name="Sun J."/>
            <person name="Men J."/>
            <person name="Liu H."/>
            <person name="Luo F."/>
            <person name="Guo L."/>
            <person name="Lv X."/>
            <person name="Deng C."/>
            <person name="Zhou C."/>
            <person name="Fan Y."/>
            <person name="Li X."/>
            <person name="Huang L."/>
            <person name="Hu Y."/>
            <person name="Liang C."/>
            <person name="Hu X."/>
            <person name="Xu J."/>
            <person name="Yu X."/>
        </authorList>
    </citation>
    <scope>NUCLEOTIDE SEQUENCE [LARGE SCALE GENOMIC DNA]</scope>
    <source>
        <strain evidence="2">Henan</strain>
    </source>
</reference>
<sequence>MGVLRLQQATSKRNGKSRNPEKLTLHEQPAYIPPNGQLGQCRTNTHSCEICKSCALRTCDLSHSTPSLLYTRKIRSGKVTNDRLESASGRLKYRLHQSDPLEHAIQKDVNDLMSDPHEEGYAPPGKTYALIKTTDKTQLLYRLIWTFSLVEMDGPPKDDQFLMRTPEQLSSKYHFTDLPHGDTLLIVHEFKAGSHFPSGSLDTLNEGYVLLGSLVYNSNCIFKKRSYVGHTEYVGVHASNTVESCRTIRRTTKPFDLVNTQQLLNGLLSEHRKTLSLTSNVTIRCNVARERVINPESSDIWNTCFHRKSWTPMQPKFVKCLYSQNAYSIEGPQLYEVYVLSQKALEELRIHSCTACASMNTALCRALRKRYASGTTDVNSACRLAHASPRNCLPKRHSQYHCGHPIPLLHERVLLNIDQNVIESKLVKLLTTFICNGLYTSFGDARRWKGGTRERLSEGKTQNSYTAQVSCCLVKFMEHKPPDSELTIIHSLPKTRSKTISHRFMTMKKTVTIGLKTSLCSQMRQLDEQRRSSNCIFSLCTLRNCIRLNGRRPIESSLFTNPSPNV</sequence>
<dbReference type="Proteomes" id="UP000008909">
    <property type="component" value="Unassembled WGS sequence"/>
</dbReference>
<reference key="2">
    <citation type="submission" date="2011-10" db="EMBL/GenBank/DDBJ databases">
        <title>The genome and transcriptome sequence of Clonorchis sinensis provide insights into the carcinogenic liver fluke.</title>
        <authorList>
            <person name="Wang X."/>
            <person name="Huang Y."/>
            <person name="Chen W."/>
            <person name="Liu H."/>
            <person name="Guo L."/>
            <person name="Chen Y."/>
            <person name="Luo F."/>
            <person name="Zhou W."/>
            <person name="Sun J."/>
            <person name="Mao Q."/>
            <person name="Liang P."/>
            <person name="Zhou C."/>
            <person name="Tian Y."/>
            <person name="Men J."/>
            <person name="Lv X."/>
            <person name="Huang L."/>
            <person name="Zhou J."/>
            <person name="Hu Y."/>
            <person name="Li R."/>
            <person name="Zhang F."/>
            <person name="Lei H."/>
            <person name="Li X."/>
            <person name="Hu X."/>
            <person name="Liang C."/>
            <person name="Xu J."/>
            <person name="Wu Z."/>
            <person name="Yu X."/>
        </authorList>
    </citation>
    <scope>NUCLEOTIDE SEQUENCE</scope>
    <source>
        <strain>Henan</strain>
    </source>
</reference>
<accession>G7YLH9</accession>
<proteinExistence type="predicted"/>
<organism evidence="2 3">
    <name type="scientific">Clonorchis sinensis</name>
    <name type="common">Chinese liver fluke</name>
    <dbReference type="NCBI Taxonomy" id="79923"/>
    <lineage>
        <taxon>Eukaryota</taxon>
        <taxon>Metazoa</taxon>
        <taxon>Spiralia</taxon>
        <taxon>Lophotrochozoa</taxon>
        <taxon>Platyhelminthes</taxon>
        <taxon>Trematoda</taxon>
        <taxon>Digenea</taxon>
        <taxon>Opisthorchiida</taxon>
        <taxon>Opisthorchiata</taxon>
        <taxon>Opisthorchiidae</taxon>
        <taxon>Clonorchis</taxon>
    </lineage>
</organism>
<dbReference type="AlphaFoldDB" id="G7YLH9"/>
<protein>
    <submittedName>
        <fullName evidence="2">Uncharacterized protein</fullName>
    </submittedName>
</protein>
<evidence type="ECO:0000313" key="3">
    <source>
        <dbReference type="Proteomes" id="UP000008909"/>
    </source>
</evidence>
<gene>
    <name evidence="2" type="ORF">CLF_111217</name>
</gene>
<keyword evidence="3" id="KW-1185">Reference proteome</keyword>